<dbReference type="RefSeq" id="WP_138363959.1">
    <property type="nucleotide sequence ID" value="NZ_VCEJ01000002.1"/>
</dbReference>
<dbReference type="EMBL" id="VCEJ01000002">
    <property type="protein sequence ID" value="TLV02749.1"/>
    <property type="molecule type" value="Genomic_DNA"/>
</dbReference>
<dbReference type="AlphaFoldDB" id="A0A5R9L314"/>
<dbReference type="GO" id="GO:0016070">
    <property type="term" value="P:RNA metabolic process"/>
    <property type="evidence" value="ECO:0007669"/>
    <property type="project" value="InterPro"/>
</dbReference>
<evidence type="ECO:0000259" key="1">
    <source>
        <dbReference type="Pfam" id="PF08845"/>
    </source>
</evidence>
<dbReference type="Pfam" id="PF08845">
    <property type="entry name" value="SymE_toxin"/>
    <property type="match status" value="1"/>
</dbReference>
<evidence type="ECO:0000313" key="2">
    <source>
        <dbReference type="EMBL" id="TLV02749.1"/>
    </source>
</evidence>
<proteinExistence type="predicted"/>
<dbReference type="GO" id="GO:0003723">
    <property type="term" value="F:RNA binding"/>
    <property type="evidence" value="ECO:0007669"/>
    <property type="project" value="InterPro"/>
</dbReference>
<sequence>MTHEKNSSSSLERQLTVYSKYVPRAWYRYVVMPEIRLCGKWLLDAGFECGDEVTVRCFGNKLEITLNPVLEPEPAPVRKRRSRRSEVLS</sequence>
<protein>
    <submittedName>
        <fullName evidence="2">Type I toxin-antitoxin system SymE family toxin</fullName>
    </submittedName>
</protein>
<dbReference type="GO" id="GO:0005737">
    <property type="term" value="C:cytoplasm"/>
    <property type="evidence" value="ECO:0007669"/>
    <property type="project" value="InterPro"/>
</dbReference>
<organism evidence="2 3">
    <name type="scientific">Dyadobacter luticola</name>
    <dbReference type="NCBI Taxonomy" id="1979387"/>
    <lineage>
        <taxon>Bacteria</taxon>
        <taxon>Pseudomonadati</taxon>
        <taxon>Bacteroidota</taxon>
        <taxon>Cytophagia</taxon>
        <taxon>Cytophagales</taxon>
        <taxon>Spirosomataceae</taxon>
        <taxon>Dyadobacter</taxon>
    </lineage>
</organism>
<accession>A0A5R9L314</accession>
<comment type="caution">
    <text evidence="2">The sequence shown here is derived from an EMBL/GenBank/DDBJ whole genome shotgun (WGS) entry which is preliminary data.</text>
</comment>
<dbReference type="OrthoDB" id="9803936at2"/>
<gene>
    <name evidence="2" type="ORF">FEN17_03770</name>
</gene>
<dbReference type="Proteomes" id="UP000306402">
    <property type="component" value="Unassembled WGS sequence"/>
</dbReference>
<feature type="domain" description="Toxin SymE-like" evidence="1">
    <location>
        <begin position="12"/>
        <end position="62"/>
    </location>
</feature>
<name>A0A5R9L314_9BACT</name>
<dbReference type="InterPro" id="IPR014944">
    <property type="entry name" value="Toxin_SymE-like"/>
</dbReference>
<reference evidence="2 3" key="1">
    <citation type="submission" date="2019-05" db="EMBL/GenBank/DDBJ databases">
        <authorList>
            <person name="Qu J.-H."/>
        </authorList>
    </citation>
    <scope>NUCLEOTIDE SEQUENCE [LARGE SCALE GENOMIC DNA]</scope>
    <source>
        <strain evidence="2 3">T17</strain>
    </source>
</reference>
<keyword evidence="3" id="KW-1185">Reference proteome</keyword>
<evidence type="ECO:0000313" key="3">
    <source>
        <dbReference type="Proteomes" id="UP000306402"/>
    </source>
</evidence>
<dbReference type="GO" id="GO:0016788">
    <property type="term" value="F:hydrolase activity, acting on ester bonds"/>
    <property type="evidence" value="ECO:0007669"/>
    <property type="project" value="InterPro"/>
</dbReference>